<dbReference type="InterPro" id="IPR055354">
    <property type="entry name" value="DUF7507"/>
</dbReference>
<gene>
    <name evidence="4" type="ORF">MM213_05695</name>
</gene>
<evidence type="ECO:0000259" key="3">
    <source>
        <dbReference type="Pfam" id="PF24346"/>
    </source>
</evidence>
<dbReference type="Proteomes" id="UP001165430">
    <property type="component" value="Unassembled WGS sequence"/>
</dbReference>
<sequence length="1332" mass="142106">MRKIYKSFQKYRLTALAVVFLLFGLNVNNAFGQNQNVKPFLKRVGTPQPPNGVFNVKGDYSLLGNTNLTLQSYGDETNNSNNQMIYVDVDGVPQTVNSSSASLVFSQENGADPNCSEILYAGLYWSGRATPGIGNTFNVTKGEVPGVTQNINQNQTLSHSNDVNFSSYNMTVSRQGVSSQRYPRYVFSGDGNTYTFDYTNNSGTNRVQFRVGNGVFVDVPVTLSNGSGLEIATLVTPFTFTDGGVTITINSLTRDTRTNLTQDEYRGSSRAAINILGTFTPMIPNTVSLDKRKVKIKGPASSTYTELTANSNNILYPNGSQADMYAGYVDVTNYVRANGLGEYTVADIALTEGNGGTTGYYGHWAIIVVYENSKMPWRDITIFDGYSFVQAATTGTESAGEFTIDGFNSVQNGPVKFKLGVLAGEGDRGITGDFLQIRNAANTNWVGLTHPQNTTNNFFNSSIYTPVPNASGTLVQPPRTPNLLNNTGIDIAMWDVPNPNNNVIANNQTSTRFRYGTTQDLYAIYMVAFAVDAYVPDVEALNQLTGINGNSVGGTPELEPGQTFTYKVDIRNRGTEAVNDLELVIPIPFTANFTGNLSDLVTQINFSGGNAQAPFFDPTAGSTGSIIWKINDLPLPPSGDPNEILATLTYTLKGTENCFILAQQNCEAFVEVSGILRGKGATSQSTFNAVPFVTGYSDQGSCVGEPISEPLRIPIINAIDWVQNNCQGETLELEFFFCNVSAGIPVSEIRGNFPIGTRFFGGPDPLNDIEYNENNPFPAAGGQFYAIPPNSSECIFQFDIIVTIVTTNPDVPSAEDLTFCQGENAGNLSQFISLSTDGIQNNYQLFFFTQQSGGNSISNPIINTNNPGQVTFWVAEGPSSGCIGDRVPVTITITPKSTAPLVQNTVECQSEGTIGYDVTALSGATLLYYSDNNPSSLPFETVPVVNLSQSGVSSVWVSQISAGECESERVLVNVTINPAAPLPVSSGNITECATTSIQTLDARDAISTIAGVTYRWYDSIEGLNEVTPTLSAVGTVTFYVEAVSADGCASLERTPVTLTINDCRVAITKTVASGQEQINAPTTLNYTINVTNPGNTPLTGVVVTDPLTNNTTPLSLASGDTNGDGNLDTNETWVYNASFVVTQAIFDLGDAIVNTAFVNTAQTGEEEASVTTTISGTSSISIDKSASQSSYVVDDVITYTFRVENTGDFTLSNVNVVDALPGLGAITQTSGTTTLAPNGVAEFTATYTITQSDVDAGSVENTATATGTPPTGSDVTNTDTETITVDSSAGSSISIDKSASQSSYVVDDVITYTFRVENTGDFTLSNVNVVDA</sequence>
<dbReference type="Pfam" id="PF19081">
    <property type="entry name" value="Ig_7"/>
    <property type="match status" value="1"/>
</dbReference>
<organism evidence="4 5">
    <name type="scientific">Belliella alkalica</name>
    <dbReference type="NCBI Taxonomy" id="1730871"/>
    <lineage>
        <taxon>Bacteria</taxon>
        <taxon>Pseudomonadati</taxon>
        <taxon>Bacteroidota</taxon>
        <taxon>Cytophagia</taxon>
        <taxon>Cytophagales</taxon>
        <taxon>Cyclobacteriaceae</taxon>
        <taxon>Belliella</taxon>
    </lineage>
</organism>
<dbReference type="EMBL" id="JAKZGO010000003">
    <property type="protein sequence ID" value="MCH7412964.1"/>
    <property type="molecule type" value="Genomic_DNA"/>
</dbReference>
<dbReference type="Pfam" id="PF24346">
    <property type="entry name" value="DUF7507"/>
    <property type="match status" value="3"/>
</dbReference>
<feature type="non-terminal residue" evidence="4">
    <location>
        <position position="1332"/>
    </location>
</feature>
<evidence type="ECO:0000313" key="5">
    <source>
        <dbReference type="Proteomes" id="UP001165430"/>
    </source>
</evidence>
<feature type="domain" description="Ig-like" evidence="2">
    <location>
        <begin position="983"/>
        <end position="1061"/>
    </location>
</feature>
<reference evidence="4" key="1">
    <citation type="submission" date="2022-03" db="EMBL/GenBank/DDBJ databases">
        <title>De novo assembled genomes of Belliella spp. (Cyclobacteriaceae) strains.</title>
        <authorList>
            <person name="Szabo A."/>
            <person name="Korponai K."/>
            <person name="Felfoldi T."/>
        </authorList>
    </citation>
    <scope>NUCLEOTIDE SEQUENCE</scope>
    <source>
        <strain evidence="4">DSM 111903</strain>
    </source>
</reference>
<feature type="domain" description="DUF7507" evidence="3">
    <location>
        <begin position="1178"/>
        <end position="1277"/>
    </location>
</feature>
<feature type="region of interest" description="Disordered" evidence="1">
    <location>
        <begin position="1260"/>
        <end position="1279"/>
    </location>
</feature>
<accession>A0ABS9V969</accession>
<dbReference type="NCBIfam" id="TIGR01451">
    <property type="entry name" value="B_ant_repeat"/>
    <property type="match status" value="3"/>
</dbReference>
<feature type="domain" description="DUF7507" evidence="3">
    <location>
        <begin position="1065"/>
        <end position="1166"/>
    </location>
</feature>
<protein>
    <submittedName>
        <fullName evidence="4">Uncharacterized protein</fullName>
    </submittedName>
</protein>
<dbReference type="InterPro" id="IPR051172">
    <property type="entry name" value="Chlamydia_OmcB"/>
</dbReference>
<evidence type="ECO:0000259" key="2">
    <source>
        <dbReference type="Pfam" id="PF19081"/>
    </source>
</evidence>
<evidence type="ECO:0000313" key="4">
    <source>
        <dbReference type="EMBL" id="MCH7412964.1"/>
    </source>
</evidence>
<dbReference type="InterPro" id="IPR047589">
    <property type="entry name" value="DUF11_rpt"/>
</dbReference>
<comment type="caution">
    <text evidence="4">The sequence shown here is derived from an EMBL/GenBank/DDBJ whole genome shotgun (WGS) entry which is preliminary data.</text>
</comment>
<dbReference type="InterPro" id="IPR044023">
    <property type="entry name" value="Ig_7"/>
</dbReference>
<proteinExistence type="predicted"/>
<evidence type="ECO:0000256" key="1">
    <source>
        <dbReference type="SAM" id="MobiDB-lite"/>
    </source>
</evidence>
<feature type="domain" description="DUF7507" evidence="3">
    <location>
        <begin position="1292"/>
        <end position="1331"/>
    </location>
</feature>
<dbReference type="PANTHER" id="PTHR34819:SF3">
    <property type="entry name" value="CELL SURFACE PROTEIN"/>
    <property type="match status" value="1"/>
</dbReference>
<feature type="compositionally biased region" description="Low complexity" evidence="1">
    <location>
        <begin position="1262"/>
        <end position="1272"/>
    </location>
</feature>
<name>A0ABS9V969_9BACT</name>
<dbReference type="PANTHER" id="PTHR34819">
    <property type="entry name" value="LARGE CYSTEINE-RICH PERIPLASMIC PROTEIN OMCB"/>
    <property type="match status" value="1"/>
</dbReference>
<keyword evidence="5" id="KW-1185">Reference proteome</keyword>